<evidence type="ECO:0000313" key="2">
    <source>
        <dbReference type="Proteomes" id="UP000827092"/>
    </source>
</evidence>
<sequence>MARRLELALHQPRFKNEASFKTSGLAIHFQNPSKFLTSLSPHVVPQHSKKEHYLIPHAPQQNHLSQRTDLFTKQKKVAILSSRILDFGKSYGHD</sequence>
<dbReference type="Proteomes" id="UP000827092">
    <property type="component" value="Unassembled WGS sequence"/>
</dbReference>
<gene>
    <name evidence="1" type="ORF">JTE90_009461</name>
</gene>
<name>A0AAV6VU76_9ARAC</name>
<evidence type="ECO:0000313" key="1">
    <source>
        <dbReference type="EMBL" id="KAG8199626.1"/>
    </source>
</evidence>
<keyword evidence="2" id="KW-1185">Reference proteome</keyword>
<protein>
    <submittedName>
        <fullName evidence="1">Uncharacterized protein</fullName>
    </submittedName>
</protein>
<accession>A0AAV6VU76</accession>
<reference evidence="1 2" key="1">
    <citation type="journal article" date="2022" name="Nat. Ecol. Evol.">
        <title>A masculinizing supergene underlies an exaggerated male reproductive morph in a spider.</title>
        <authorList>
            <person name="Hendrickx F."/>
            <person name="De Corte Z."/>
            <person name="Sonet G."/>
            <person name="Van Belleghem S.M."/>
            <person name="Kostlbacher S."/>
            <person name="Vangestel C."/>
        </authorList>
    </citation>
    <scope>NUCLEOTIDE SEQUENCE [LARGE SCALE GENOMIC DNA]</scope>
    <source>
        <strain evidence="1">W744_W776</strain>
    </source>
</reference>
<comment type="caution">
    <text evidence="1">The sequence shown here is derived from an EMBL/GenBank/DDBJ whole genome shotgun (WGS) entry which is preliminary data.</text>
</comment>
<proteinExistence type="predicted"/>
<dbReference type="EMBL" id="JAFNEN010000026">
    <property type="protein sequence ID" value="KAG8199626.1"/>
    <property type="molecule type" value="Genomic_DNA"/>
</dbReference>
<dbReference type="AlphaFoldDB" id="A0AAV6VU76"/>
<organism evidence="1 2">
    <name type="scientific">Oedothorax gibbosus</name>
    <dbReference type="NCBI Taxonomy" id="931172"/>
    <lineage>
        <taxon>Eukaryota</taxon>
        <taxon>Metazoa</taxon>
        <taxon>Ecdysozoa</taxon>
        <taxon>Arthropoda</taxon>
        <taxon>Chelicerata</taxon>
        <taxon>Arachnida</taxon>
        <taxon>Araneae</taxon>
        <taxon>Araneomorphae</taxon>
        <taxon>Entelegynae</taxon>
        <taxon>Araneoidea</taxon>
        <taxon>Linyphiidae</taxon>
        <taxon>Erigoninae</taxon>
        <taxon>Oedothorax</taxon>
    </lineage>
</organism>